<evidence type="ECO:0000313" key="1">
    <source>
        <dbReference type="EMBL" id="MPN46138.1"/>
    </source>
</evidence>
<sequence>MLHLRPEGVDHGFDLQLKTYGRIILKIKTVHPVNGQAVFLGLGLGHRQPKKQIGQCGIIIQSFVSG</sequence>
<organism evidence="1">
    <name type="scientific">bioreactor metagenome</name>
    <dbReference type="NCBI Taxonomy" id="1076179"/>
    <lineage>
        <taxon>unclassified sequences</taxon>
        <taxon>metagenomes</taxon>
        <taxon>ecological metagenomes</taxon>
    </lineage>
</organism>
<dbReference type="EMBL" id="VSSQ01106565">
    <property type="protein sequence ID" value="MPN46138.1"/>
    <property type="molecule type" value="Genomic_DNA"/>
</dbReference>
<name>A0A645I4F8_9ZZZZ</name>
<dbReference type="AlphaFoldDB" id="A0A645I4F8"/>
<comment type="caution">
    <text evidence="1">The sequence shown here is derived from an EMBL/GenBank/DDBJ whole genome shotgun (WGS) entry which is preliminary data.</text>
</comment>
<gene>
    <name evidence="1" type="ORF">SDC9_193721</name>
</gene>
<reference evidence="1" key="1">
    <citation type="submission" date="2019-08" db="EMBL/GenBank/DDBJ databases">
        <authorList>
            <person name="Kucharzyk K."/>
            <person name="Murdoch R.W."/>
            <person name="Higgins S."/>
            <person name="Loffler F."/>
        </authorList>
    </citation>
    <scope>NUCLEOTIDE SEQUENCE</scope>
</reference>
<proteinExistence type="predicted"/>
<accession>A0A645I4F8</accession>
<protein>
    <submittedName>
        <fullName evidence="1">Uncharacterized protein</fullName>
    </submittedName>
</protein>